<sequence>MPLDFPVIKVNLLAQIGAEELARSRHISEGQLPISMHAASSVEVNFSVSRTGLDLRHCKTLPSMKVYSAEQNGNGAKLSSVKKGDRIIVAWNKISDVTCHRMDPTRFKKADKWTVFKKLWRRNNLRFCGTRAAIPDIRETCRPLKMTTTYHADESSVERFISIACQEKLTSKTLRETPNTQKTQHFCLIKSV</sequence>
<name>A0AAV4TCC1_9ARAC</name>
<dbReference type="Proteomes" id="UP001054837">
    <property type="component" value="Unassembled WGS sequence"/>
</dbReference>
<evidence type="ECO:0000313" key="1">
    <source>
        <dbReference type="EMBL" id="GIY42871.1"/>
    </source>
</evidence>
<dbReference type="AlphaFoldDB" id="A0AAV4TCC1"/>
<comment type="caution">
    <text evidence="1">The sequence shown here is derived from an EMBL/GenBank/DDBJ whole genome shotgun (WGS) entry which is preliminary data.</text>
</comment>
<reference evidence="1 2" key="1">
    <citation type="submission" date="2021-06" db="EMBL/GenBank/DDBJ databases">
        <title>Caerostris darwini draft genome.</title>
        <authorList>
            <person name="Kono N."/>
            <person name="Arakawa K."/>
        </authorList>
    </citation>
    <scope>NUCLEOTIDE SEQUENCE [LARGE SCALE GENOMIC DNA]</scope>
</reference>
<protein>
    <submittedName>
        <fullName evidence="1">Uncharacterized protein</fullName>
    </submittedName>
</protein>
<accession>A0AAV4TCC1</accession>
<gene>
    <name evidence="1" type="ORF">CDAR_453341</name>
</gene>
<evidence type="ECO:0000313" key="2">
    <source>
        <dbReference type="Proteomes" id="UP001054837"/>
    </source>
</evidence>
<organism evidence="1 2">
    <name type="scientific">Caerostris darwini</name>
    <dbReference type="NCBI Taxonomy" id="1538125"/>
    <lineage>
        <taxon>Eukaryota</taxon>
        <taxon>Metazoa</taxon>
        <taxon>Ecdysozoa</taxon>
        <taxon>Arthropoda</taxon>
        <taxon>Chelicerata</taxon>
        <taxon>Arachnida</taxon>
        <taxon>Araneae</taxon>
        <taxon>Araneomorphae</taxon>
        <taxon>Entelegynae</taxon>
        <taxon>Araneoidea</taxon>
        <taxon>Araneidae</taxon>
        <taxon>Caerostris</taxon>
    </lineage>
</organism>
<keyword evidence="2" id="KW-1185">Reference proteome</keyword>
<dbReference type="EMBL" id="BPLQ01009265">
    <property type="protein sequence ID" value="GIY42871.1"/>
    <property type="molecule type" value="Genomic_DNA"/>
</dbReference>
<proteinExistence type="predicted"/>